<dbReference type="Gene3D" id="2.40.10.340">
    <property type="entry name" value="Rod shape-determining protein MreC, domain 1"/>
    <property type="match status" value="1"/>
</dbReference>
<evidence type="ECO:0000256" key="6">
    <source>
        <dbReference type="SAM" id="Phobius"/>
    </source>
</evidence>
<reference evidence="8 9" key="1">
    <citation type="submission" date="2015-09" db="EMBL/GenBank/DDBJ databases">
        <title>Complete genome of Psychrobacter urativorans R10.10B.</title>
        <authorList>
            <person name="See-Too W.S."/>
            <person name="Chan K.G."/>
        </authorList>
    </citation>
    <scope>NUCLEOTIDE SEQUENCE [LARGE SCALE GENOMIC DNA]</scope>
    <source>
        <strain evidence="8 9">R10.10B</strain>
    </source>
</reference>
<dbReference type="Pfam" id="PF04085">
    <property type="entry name" value="MreC"/>
    <property type="match status" value="1"/>
</dbReference>
<feature type="domain" description="Rod shape-determining protein MreC beta-barrel core" evidence="7">
    <location>
        <begin position="125"/>
        <end position="272"/>
    </location>
</feature>
<comment type="function">
    <text evidence="5">Involved in formation and maintenance of cell shape.</text>
</comment>
<protein>
    <recommendedName>
        <fullName evidence="2 5">Cell shape-determining protein MreC</fullName>
    </recommendedName>
    <alternativeName>
        <fullName evidence="4 5">Cell shape protein MreC</fullName>
    </alternativeName>
</protein>
<dbReference type="GO" id="GO:0008360">
    <property type="term" value="P:regulation of cell shape"/>
    <property type="evidence" value="ECO:0007669"/>
    <property type="project" value="UniProtKB-KW"/>
</dbReference>
<dbReference type="STRING" id="45610.AOC03_03855"/>
<dbReference type="InterPro" id="IPR042177">
    <property type="entry name" value="Cell/Rod_1"/>
</dbReference>
<name>A0A0M5MJZ9_9GAMM</name>
<proteinExistence type="inferred from homology"/>
<keyword evidence="6" id="KW-1133">Transmembrane helix</keyword>
<evidence type="ECO:0000259" key="7">
    <source>
        <dbReference type="Pfam" id="PF04085"/>
    </source>
</evidence>
<keyword evidence="6" id="KW-0812">Transmembrane</keyword>
<dbReference type="Proteomes" id="UP000059847">
    <property type="component" value="Chromosome"/>
</dbReference>
<dbReference type="RefSeq" id="WP_062536438.1">
    <property type="nucleotide sequence ID" value="NZ_CP012678.1"/>
</dbReference>
<evidence type="ECO:0000256" key="4">
    <source>
        <dbReference type="ARBA" id="ARBA00032089"/>
    </source>
</evidence>
<dbReference type="PANTHER" id="PTHR34138:SF1">
    <property type="entry name" value="CELL SHAPE-DETERMINING PROTEIN MREC"/>
    <property type="match status" value="1"/>
</dbReference>
<evidence type="ECO:0000256" key="1">
    <source>
        <dbReference type="ARBA" id="ARBA00009369"/>
    </source>
</evidence>
<dbReference type="KEGG" id="pur:AOC03_03855"/>
<dbReference type="InterPro" id="IPR042175">
    <property type="entry name" value="Cell/Rod_MreC_2"/>
</dbReference>
<organism evidence="8 9">
    <name type="scientific">Psychrobacter urativorans</name>
    <dbReference type="NCBI Taxonomy" id="45610"/>
    <lineage>
        <taxon>Bacteria</taxon>
        <taxon>Pseudomonadati</taxon>
        <taxon>Pseudomonadota</taxon>
        <taxon>Gammaproteobacteria</taxon>
        <taxon>Moraxellales</taxon>
        <taxon>Moraxellaceae</taxon>
        <taxon>Psychrobacter</taxon>
    </lineage>
</organism>
<dbReference type="OrthoDB" id="9808025at2"/>
<dbReference type="GO" id="GO:0005886">
    <property type="term" value="C:plasma membrane"/>
    <property type="evidence" value="ECO:0007669"/>
    <property type="project" value="TreeGrafter"/>
</dbReference>
<dbReference type="AlphaFoldDB" id="A0A0M5MJZ9"/>
<keyword evidence="6" id="KW-0472">Membrane</keyword>
<gene>
    <name evidence="8" type="ORF">AOC03_03855</name>
</gene>
<comment type="similarity">
    <text evidence="1 5">Belongs to the MreC family.</text>
</comment>
<sequence>MTPSMFARQSLPFRTTIIVLIMAVLLMWMDSKNPEWFNPIRTISHAATQPIYELSLLPSYAEHWASGSMQSKEALRRENVQLKSQLMHAQASLQQQDYILAQNVRLQGILSTTTTEQFDLNLAQVIGTDANPLKQILVLNKGTKDGVQVGQTVIDESGILGQIITVYPNTSRLMLITDEQQSVAVIVKRTGQRGIVTGKGLPTALRLNYVFKSSDVRVGDELISSGLGGRIPAGYRVGRIARVKDTQADNFRSIDVSPAANFIDNAYVLILQDKMTDAEHQ</sequence>
<feature type="transmembrane region" description="Helical" evidence="6">
    <location>
        <begin position="12"/>
        <end position="29"/>
    </location>
</feature>
<dbReference type="InterPro" id="IPR055342">
    <property type="entry name" value="MreC_beta-barrel_core"/>
</dbReference>
<dbReference type="PIRSF" id="PIRSF038471">
    <property type="entry name" value="MreC"/>
    <property type="match status" value="1"/>
</dbReference>
<accession>A0A0M5MJZ9</accession>
<evidence type="ECO:0000256" key="3">
    <source>
        <dbReference type="ARBA" id="ARBA00022960"/>
    </source>
</evidence>
<evidence type="ECO:0000313" key="9">
    <source>
        <dbReference type="Proteomes" id="UP000059847"/>
    </source>
</evidence>
<dbReference type="InterPro" id="IPR007221">
    <property type="entry name" value="MreC"/>
</dbReference>
<evidence type="ECO:0000256" key="2">
    <source>
        <dbReference type="ARBA" id="ARBA00013855"/>
    </source>
</evidence>
<dbReference type="EMBL" id="CP012678">
    <property type="protein sequence ID" value="ALF60730.1"/>
    <property type="molecule type" value="Genomic_DNA"/>
</dbReference>
<dbReference type="Gene3D" id="2.40.10.350">
    <property type="entry name" value="Rod shape-determining protein MreC, domain 2"/>
    <property type="match status" value="1"/>
</dbReference>
<keyword evidence="9" id="KW-1185">Reference proteome</keyword>
<dbReference type="NCBIfam" id="TIGR00219">
    <property type="entry name" value="mreC"/>
    <property type="match status" value="1"/>
</dbReference>
<evidence type="ECO:0000313" key="8">
    <source>
        <dbReference type="EMBL" id="ALF60730.1"/>
    </source>
</evidence>
<dbReference type="PANTHER" id="PTHR34138">
    <property type="entry name" value="CELL SHAPE-DETERMINING PROTEIN MREC"/>
    <property type="match status" value="1"/>
</dbReference>
<evidence type="ECO:0000256" key="5">
    <source>
        <dbReference type="PIRNR" id="PIRNR038471"/>
    </source>
</evidence>
<keyword evidence="3 5" id="KW-0133">Cell shape</keyword>